<organism evidence="2 3">
    <name type="scientific">Aspergillus candidus</name>
    <dbReference type="NCBI Taxonomy" id="41067"/>
    <lineage>
        <taxon>Eukaryota</taxon>
        <taxon>Fungi</taxon>
        <taxon>Dikarya</taxon>
        <taxon>Ascomycota</taxon>
        <taxon>Pezizomycotina</taxon>
        <taxon>Eurotiomycetes</taxon>
        <taxon>Eurotiomycetidae</taxon>
        <taxon>Eurotiales</taxon>
        <taxon>Aspergillaceae</taxon>
        <taxon>Aspergillus</taxon>
        <taxon>Aspergillus subgen. Circumdati</taxon>
    </lineage>
</organism>
<keyword evidence="3" id="KW-1185">Reference proteome</keyword>
<dbReference type="InterPro" id="IPR001810">
    <property type="entry name" value="F-box_dom"/>
</dbReference>
<dbReference type="RefSeq" id="XP_024674538.1">
    <property type="nucleotide sequence ID" value="XM_024818183.1"/>
</dbReference>
<dbReference type="OrthoDB" id="2522477at2759"/>
<evidence type="ECO:0000259" key="1">
    <source>
        <dbReference type="PROSITE" id="PS50181"/>
    </source>
</evidence>
<dbReference type="Pfam" id="PF12937">
    <property type="entry name" value="F-box-like"/>
    <property type="match status" value="1"/>
</dbReference>
<sequence length="321" mass="36313">METFPLNHLPPELIAHIVSAVSNPKDLRDLRLANRALNELATRELFREVYVHIDRLTDEVEEQSLEGVVKIFEKYPHLVQGLDVDGYFGARYDCLCPFECAPYLDKLPNLQWVEMYGTYASGWSEEDYAGQVAGVLRRASLLTVPAERVLRGLRSLNLNIFTEEDPQDWFLGAFSAIFLIPQLQHLSLKGLTLCSTDLADIPSTFHHQTELKFLSITHSYIDIQALHHILSLPRALTHLELSHKPPGGTRRPPGWHEETCGPGDLRAALAQQGLSVEVLKIARWPRVRIEDSAFDLSVGGFPRLRVYEGCYRDGSGRFAWS</sequence>
<dbReference type="EMBL" id="KZ559124">
    <property type="protein sequence ID" value="PLB40526.1"/>
    <property type="molecule type" value="Genomic_DNA"/>
</dbReference>
<protein>
    <recommendedName>
        <fullName evidence="1">F-box domain-containing protein</fullName>
    </recommendedName>
</protein>
<dbReference type="GeneID" id="36525343"/>
<dbReference type="AlphaFoldDB" id="A0A2I2FIS3"/>
<reference evidence="2 3" key="1">
    <citation type="submission" date="2017-12" db="EMBL/GenBank/DDBJ databases">
        <authorList>
            <consortium name="DOE Joint Genome Institute"/>
            <person name="Haridas S."/>
            <person name="Kjaerbolling I."/>
            <person name="Vesth T.C."/>
            <person name="Frisvad J.C."/>
            <person name="Nybo J.L."/>
            <person name="Theobald S."/>
            <person name="Kuo A."/>
            <person name="Bowyer P."/>
            <person name="Matsuda Y."/>
            <person name="Mondo S."/>
            <person name="Lyhne E.K."/>
            <person name="Kogle M.E."/>
            <person name="Clum A."/>
            <person name="Lipzen A."/>
            <person name="Salamov A."/>
            <person name="Ngan C.Y."/>
            <person name="Daum C."/>
            <person name="Chiniquy J."/>
            <person name="Barry K."/>
            <person name="LaButti K."/>
            <person name="Simmons B.A."/>
            <person name="Magnuson J.K."/>
            <person name="Mortensen U.H."/>
            <person name="Larsen T.O."/>
            <person name="Grigoriev I.V."/>
            <person name="Baker S.E."/>
            <person name="Andersen M.R."/>
            <person name="Nordberg H.P."/>
            <person name="Cantor M.N."/>
            <person name="Hua S.X."/>
        </authorList>
    </citation>
    <scope>NUCLEOTIDE SEQUENCE [LARGE SCALE GENOMIC DNA]</scope>
    <source>
        <strain evidence="2 3">CBS 102.13</strain>
    </source>
</reference>
<dbReference type="Proteomes" id="UP000234585">
    <property type="component" value="Unassembled WGS sequence"/>
</dbReference>
<evidence type="ECO:0000313" key="2">
    <source>
        <dbReference type="EMBL" id="PLB40526.1"/>
    </source>
</evidence>
<accession>A0A2I2FIS3</accession>
<evidence type="ECO:0000313" key="3">
    <source>
        <dbReference type="Proteomes" id="UP000234585"/>
    </source>
</evidence>
<gene>
    <name evidence="2" type="ORF">BDW47DRAFT_134855</name>
</gene>
<feature type="domain" description="F-box" evidence="1">
    <location>
        <begin position="3"/>
        <end position="49"/>
    </location>
</feature>
<dbReference type="Gene3D" id="3.80.10.10">
    <property type="entry name" value="Ribonuclease Inhibitor"/>
    <property type="match status" value="1"/>
</dbReference>
<proteinExistence type="predicted"/>
<dbReference type="InterPro" id="IPR032675">
    <property type="entry name" value="LRR_dom_sf"/>
</dbReference>
<dbReference type="PROSITE" id="PS50181">
    <property type="entry name" value="FBOX"/>
    <property type="match status" value="1"/>
</dbReference>
<name>A0A2I2FIS3_ASPCN</name>
<dbReference type="SUPFAM" id="SSF52047">
    <property type="entry name" value="RNI-like"/>
    <property type="match status" value="1"/>
</dbReference>
<dbReference type="STRING" id="41067.A0A2I2FIS3"/>